<dbReference type="EMBL" id="AWUE01010885">
    <property type="protein sequence ID" value="OMP11182.1"/>
    <property type="molecule type" value="Genomic_DNA"/>
</dbReference>
<reference evidence="4" key="1">
    <citation type="submission" date="2013-09" db="EMBL/GenBank/DDBJ databases">
        <title>Corchorus olitorius genome sequencing.</title>
        <authorList>
            <person name="Alam M."/>
            <person name="Haque M.S."/>
            <person name="Islam M.S."/>
            <person name="Emdad E.M."/>
            <person name="Islam M.M."/>
            <person name="Ahmed B."/>
            <person name="Halim A."/>
            <person name="Hossen Q.M.M."/>
            <person name="Hossain M.Z."/>
            <person name="Ahmed R."/>
            <person name="Khan M.M."/>
            <person name="Islam R."/>
            <person name="Rashid M.M."/>
            <person name="Khan S.A."/>
            <person name="Rahman M.S."/>
            <person name="Alam M."/>
            <person name="Yahiya A.S."/>
            <person name="Khan M.S."/>
            <person name="Azam M.S."/>
            <person name="Haque T."/>
            <person name="Lashkar M.Z.H."/>
            <person name="Akhand A.I."/>
            <person name="Morshed G."/>
            <person name="Roy S."/>
            <person name="Uddin K.S."/>
            <person name="Rabeya T."/>
            <person name="Hossain A.S."/>
            <person name="Chowdhury A."/>
            <person name="Snigdha A.R."/>
            <person name="Mortoza M.S."/>
            <person name="Matin S.A."/>
            <person name="Hoque S.M.E."/>
            <person name="Islam M.K."/>
            <person name="Roy D.K."/>
            <person name="Haider R."/>
            <person name="Moosa M.M."/>
            <person name="Elias S.M."/>
            <person name="Hasan A.M."/>
            <person name="Jahan S."/>
            <person name="Shafiuddin M."/>
            <person name="Mahmood N."/>
            <person name="Shommy N.S."/>
        </authorList>
    </citation>
    <scope>NUCLEOTIDE SEQUENCE [LARGE SCALE GENOMIC DNA]</scope>
    <source>
        <strain evidence="4">cv. O-4</strain>
    </source>
</reference>
<dbReference type="STRING" id="93759.A0A1R3KVS5"/>
<dbReference type="SUPFAM" id="SSF56219">
    <property type="entry name" value="DNase I-like"/>
    <property type="match status" value="1"/>
</dbReference>
<dbReference type="GO" id="GO:0004519">
    <property type="term" value="F:endonuclease activity"/>
    <property type="evidence" value="ECO:0007669"/>
    <property type="project" value="UniProtKB-KW"/>
</dbReference>
<proteinExistence type="predicted"/>
<dbReference type="InterPro" id="IPR005135">
    <property type="entry name" value="Endo/exonuclease/phosphatase"/>
</dbReference>
<dbReference type="PANTHER" id="PTHR33710">
    <property type="entry name" value="BNAC02G09200D PROTEIN"/>
    <property type="match status" value="1"/>
</dbReference>
<dbReference type="Gene3D" id="3.60.10.10">
    <property type="entry name" value="Endonuclease/exonuclease/phosphatase"/>
    <property type="match status" value="1"/>
</dbReference>
<evidence type="ECO:0000313" key="4">
    <source>
        <dbReference type="Proteomes" id="UP000187203"/>
    </source>
</evidence>
<keyword evidence="3" id="KW-0255">Endonuclease</keyword>
<evidence type="ECO:0000256" key="1">
    <source>
        <dbReference type="SAM" id="SignalP"/>
    </source>
</evidence>
<dbReference type="OrthoDB" id="983824at2759"/>
<gene>
    <name evidence="3" type="ORF">COLO4_03979</name>
</gene>
<evidence type="ECO:0000313" key="3">
    <source>
        <dbReference type="EMBL" id="OMP11182.1"/>
    </source>
</evidence>
<dbReference type="Pfam" id="PF03372">
    <property type="entry name" value="Exo_endo_phos"/>
    <property type="match status" value="1"/>
</dbReference>
<dbReference type="InterPro" id="IPR036691">
    <property type="entry name" value="Endo/exonu/phosph_ase_sf"/>
</dbReference>
<accession>A0A1R3KVS5</accession>
<keyword evidence="3" id="KW-0378">Hydrolase</keyword>
<organism evidence="3 4">
    <name type="scientific">Corchorus olitorius</name>
    <dbReference type="NCBI Taxonomy" id="93759"/>
    <lineage>
        <taxon>Eukaryota</taxon>
        <taxon>Viridiplantae</taxon>
        <taxon>Streptophyta</taxon>
        <taxon>Embryophyta</taxon>
        <taxon>Tracheophyta</taxon>
        <taxon>Spermatophyta</taxon>
        <taxon>Magnoliopsida</taxon>
        <taxon>eudicotyledons</taxon>
        <taxon>Gunneridae</taxon>
        <taxon>Pentapetalae</taxon>
        <taxon>rosids</taxon>
        <taxon>malvids</taxon>
        <taxon>Malvales</taxon>
        <taxon>Malvaceae</taxon>
        <taxon>Grewioideae</taxon>
        <taxon>Apeibeae</taxon>
        <taxon>Corchorus</taxon>
    </lineage>
</organism>
<dbReference type="PANTHER" id="PTHR33710:SF77">
    <property type="entry name" value="DNASE I-LIKE SUPERFAMILY PROTEIN"/>
    <property type="match status" value="1"/>
</dbReference>
<comment type="caution">
    <text evidence="3">The sequence shown here is derived from an EMBL/GenBank/DDBJ whole genome shotgun (WGS) entry which is preliminary data.</text>
</comment>
<evidence type="ECO:0000259" key="2">
    <source>
        <dbReference type="Pfam" id="PF03372"/>
    </source>
</evidence>
<keyword evidence="4" id="KW-1185">Reference proteome</keyword>
<dbReference type="AlphaFoldDB" id="A0A1R3KVS5"/>
<keyword evidence="1" id="KW-0732">Signal</keyword>
<name>A0A1R3KVS5_9ROSI</name>
<feature type="signal peptide" evidence="1">
    <location>
        <begin position="1"/>
        <end position="21"/>
    </location>
</feature>
<feature type="domain" description="Endonuclease/exonuclease/phosphatase" evidence="2">
    <location>
        <begin position="97"/>
        <end position="159"/>
    </location>
</feature>
<sequence length="177" mass="20089">MSPMVKEILLQLTCLLPLARLTPYTMILKLTHLNPSAPSFIAETRVSGSQAERLFRSLGYNDMHIVDAVGFSGRLWMIWNSDQVTIFLMPDGTQAIHAVCKGPWAIMGDFNNSCNMIDLAFSGPPFTWTNEREVGSFIMERIDRVWANPEWRTLFPEASVSHLPRTHSDLFPLSFFP</sequence>
<feature type="chain" id="PRO_5013023497" evidence="1">
    <location>
        <begin position="22"/>
        <end position="177"/>
    </location>
</feature>
<protein>
    <submittedName>
        <fullName evidence="3">Endonuclease/exonuclease/phosphatase</fullName>
    </submittedName>
</protein>
<dbReference type="Proteomes" id="UP000187203">
    <property type="component" value="Unassembled WGS sequence"/>
</dbReference>
<keyword evidence="3" id="KW-0540">Nuclease</keyword>